<organism evidence="2 3">
    <name type="scientific">Canna indica</name>
    <name type="common">Indian-shot</name>
    <dbReference type="NCBI Taxonomy" id="4628"/>
    <lineage>
        <taxon>Eukaryota</taxon>
        <taxon>Viridiplantae</taxon>
        <taxon>Streptophyta</taxon>
        <taxon>Embryophyta</taxon>
        <taxon>Tracheophyta</taxon>
        <taxon>Spermatophyta</taxon>
        <taxon>Magnoliopsida</taxon>
        <taxon>Liliopsida</taxon>
        <taxon>Zingiberales</taxon>
        <taxon>Cannaceae</taxon>
        <taxon>Canna</taxon>
    </lineage>
</organism>
<sequence>MMATVPEIPMVIRVEKALEAIYICCFGQDPIEEEDVRLLCIMLNVVFPSVGQSVSKFSDARLLYEGNNIQRRPNTALLLEEIKQEVDNFDTVTTWKKWASIDSHAVNGESDSKPKSQSGSWAGLFNMGGRKMSGRTRLNWVKRLKKSNRRRKEELPSLMMTFREQGRNANSL</sequence>
<proteinExistence type="predicted"/>
<reference evidence="2 3" key="1">
    <citation type="submission" date="2023-10" db="EMBL/GenBank/DDBJ databases">
        <title>Chromosome-scale genome assembly provides insights into flower coloration mechanisms of Canna indica.</title>
        <authorList>
            <person name="Li C."/>
        </authorList>
    </citation>
    <scope>NUCLEOTIDE SEQUENCE [LARGE SCALE GENOMIC DNA]</scope>
    <source>
        <tissue evidence="2">Flower</tissue>
    </source>
</reference>
<name>A0AAQ3JP30_9LILI</name>
<evidence type="ECO:0000313" key="2">
    <source>
        <dbReference type="EMBL" id="WOK93543.1"/>
    </source>
</evidence>
<dbReference type="PANTHER" id="PTHR36770:SF1">
    <property type="entry name" value="PHOTOSYSTEM I ASSEMBLY FACTOR PSA3, CHLOROPLASTIC"/>
    <property type="match status" value="1"/>
</dbReference>
<dbReference type="GO" id="GO:0048564">
    <property type="term" value="P:photosystem I assembly"/>
    <property type="evidence" value="ECO:0007669"/>
    <property type="project" value="InterPro"/>
</dbReference>
<dbReference type="PANTHER" id="PTHR36770">
    <property type="entry name" value="PHOTOSYSTEM I ASSEMBLY FACTOR PSA3, CHLOROPLASTIC"/>
    <property type="match status" value="1"/>
</dbReference>
<evidence type="ECO:0000313" key="3">
    <source>
        <dbReference type="Proteomes" id="UP001327560"/>
    </source>
</evidence>
<protein>
    <submittedName>
        <fullName evidence="2">Uncharacterized protein</fullName>
    </submittedName>
</protein>
<keyword evidence="3" id="KW-1185">Reference proteome</keyword>
<evidence type="ECO:0000256" key="1">
    <source>
        <dbReference type="SAM" id="MobiDB-lite"/>
    </source>
</evidence>
<dbReference type="AlphaFoldDB" id="A0AAQ3JP30"/>
<dbReference type="EMBL" id="CP136890">
    <property type="protein sequence ID" value="WOK93543.1"/>
    <property type="molecule type" value="Genomic_DNA"/>
</dbReference>
<dbReference type="Proteomes" id="UP001327560">
    <property type="component" value="Chromosome 1"/>
</dbReference>
<gene>
    <name evidence="2" type="ORF">Cni_G02243</name>
</gene>
<accession>A0AAQ3JP30</accession>
<feature type="region of interest" description="Disordered" evidence="1">
    <location>
        <begin position="152"/>
        <end position="172"/>
    </location>
</feature>
<dbReference type="InterPro" id="IPR037736">
    <property type="entry name" value="PSA3"/>
</dbReference>